<keyword evidence="1" id="KW-1133">Transmembrane helix</keyword>
<evidence type="ECO:0000313" key="3">
    <source>
        <dbReference type="Proteomes" id="UP001420932"/>
    </source>
</evidence>
<organism evidence="2 3">
    <name type="scientific">Stephania yunnanensis</name>
    <dbReference type="NCBI Taxonomy" id="152371"/>
    <lineage>
        <taxon>Eukaryota</taxon>
        <taxon>Viridiplantae</taxon>
        <taxon>Streptophyta</taxon>
        <taxon>Embryophyta</taxon>
        <taxon>Tracheophyta</taxon>
        <taxon>Spermatophyta</taxon>
        <taxon>Magnoliopsida</taxon>
        <taxon>Ranunculales</taxon>
        <taxon>Menispermaceae</taxon>
        <taxon>Menispermoideae</taxon>
        <taxon>Cissampelideae</taxon>
        <taxon>Stephania</taxon>
    </lineage>
</organism>
<dbReference type="EMBL" id="JBBNAF010000010">
    <property type="protein sequence ID" value="KAK9108492.1"/>
    <property type="molecule type" value="Genomic_DNA"/>
</dbReference>
<evidence type="ECO:0000256" key="1">
    <source>
        <dbReference type="SAM" id="Phobius"/>
    </source>
</evidence>
<gene>
    <name evidence="2" type="ORF">Syun_024503</name>
</gene>
<keyword evidence="3" id="KW-1185">Reference proteome</keyword>
<accession>A0AAP0I4G6</accession>
<reference evidence="2 3" key="1">
    <citation type="submission" date="2024-01" db="EMBL/GenBank/DDBJ databases">
        <title>Genome assemblies of Stephania.</title>
        <authorList>
            <person name="Yang L."/>
        </authorList>
    </citation>
    <scope>NUCLEOTIDE SEQUENCE [LARGE SCALE GENOMIC DNA]</scope>
    <source>
        <strain evidence="2">YNDBR</strain>
        <tissue evidence="2">Leaf</tissue>
    </source>
</reference>
<sequence length="65" mass="7347">MDGEKGVPPPLLAMTHESWAKVKVRKPPNWQRNSVHNGAYTAQYSDLTAILNCCFFAASMLIRRK</sequence>
<name>A0AAP0I4G6_9MAGN</name>
<evidence type="ECO:0000313" key="2">
    <source>
        <dbReference type="EMBL" id="KAK9108492.1"/>
    </source>
</evidence>
<protein>
    <submittedName>
        <fullName evidence="2">Uncharacterized protein</fullName>
    </submittedName>
</protein>
<dbReference type="AlphaFoldDB" id="A0AAP0I4G6"/>
<feature type="transmembrane region" description="Helical" evidence="1">
    <location>
        <begin position="42"/>
        <end position="62"/>
    </location>
</feature>
<dbReference type="Proteomes" id="UP001420932">
    <property type="component" value="Unassembled WGS sequence"/>
</dbReference>
<keyword evidence="1" id="KW-0472">Membrane</keyword>
<proteinExistence type="predicted"/>
<keyword evidence="1" id="KW-0812">Transmembrane</keyword>
<comment type="caution">
    <text evidence="2">The sequence shown here is derived from an EMBL/GenBank/DDBJ whole genome shotgun (WGS) entry which is preliminary data.</text>
</comment>